<dbReference type="Gene3D" id="3.10.450.50">
    <property type="match status" value="1"/>
</dbReference>
<dbReference type="EMBL" id="CP036318">
    <property type="protein sequence ID" value="QDV55119.1"/>
    <property type="molecule type" value="Genomic_DNA"/>
</dbReference>
<evidence type="ECO:0000313" key="1">
    <source>
        <dbReference type="EMBL" id="QDV55119.1"/>
    </source>
</evidence>
<evidence type="ECO:0000313" key="2">
    <source>
        <dbReference type="Proteomes" id="UP000316770"/>
    </source>
</evidence>
<dbReference type="Proteomes" id="UP000316770">
    <property type="component" value="Chromosome"/>
</dbReference>
<evidence type="ECO:0008006" key="3">
    <source>
        <dbReference type="Google" id="ProtNLM"/>
    </source>
</evidence>
<dbReference type="AlphaFoldDB" id="A0A518IPU7"/>
<dbReference type="OrthoDB" id="3681559at2"/>
<dbReference type="SUPFAM" id="SSF54427">
    <property type="entry name" value="NTF2-like"/>
    <property type="match status" value="1"/>
</dbReference>
<name>A0A518IPU7_9BACT</name>
<organism evidence="1 2">
    <name type="scientific">Rosistilla oblonga</name>
    <dbReference type="NCBI Taxonomy" id="2527990"/>
    <lineage>
        <taxon>Bacteria</taxon>
        <taxon>Pseudomonadati</taxon>
        <taxon>Planctomycetota</taxon>
        <taxon>Planctomycetia</taxon>
        <taxon>Pirellulales</taxon>
        <taxon>Pirellulaceae</taxon>
        <taxon>Rosistilla</taxon>
    </lineage>
</organism>
<dbReference type="InterPro" id="IPR032710">
    <property type="entry name" value="NTF2-like_dom_sf"/>
</dbReference>
<protein>
    <recommendedName>
        <fullName evidence="3">SnoaL-like domain protein</fullName>
    </recommendedName>
</protein>
<proteinExistence type="predicted"/>
<dbReference type="RefSeq" id="WP_145118394.1">
    <property type="nucleotide sequence ID" value="NZ_CP036292.1"/>
</dbReference>
<gene>
    <name evidence="1" type="ORF">Mal33_10880</name>
</gene>
<reference evidence="1 2" key="1">
    <citation type="submission" date="2019-02" db="EMBL/GenBank/DDBJ databases">
        <title>Deep-cultivation of Planctomycetes and their phenomic and genomic characterization uncovers novel biology.</title>
        <authorList>
            <person name="Wiegand S."/>
            <person name="Jogler M."/>
            <person name="Boedeker C."/>
            <person name="Pinto D."/>
            <person name="Vollmers J."/>
            <person name="Rivas-Marin E."/>
            <person name="Kohn T."/>
            <person name="Peeters S.H."/>
            <person name="Heuer A."/>
            <person name="Rast P."/>
            <person name="Oberbeckmann S."/>
            <person name="Bunk B."/>
            <person name="Jeske O."/>
            <person name="Meyerdierks A."/>
            <person name="Storesund J.E."/>
            <person name="Kallscheuer N."/>
            <person name="Luecker S."/>
            <person name="Lage O.M."/>
            <person name="Pohl T."/>
            <person name="Merkel B.J."/>
            <person name="Hornburger P."/>
            <person name="Mueller R.-W."/>
            <person name="Bruemmer F."/>
            <person name="Labrenz M."/>
            <person name="Spormann A.M."/>
            <person name="Op den Camp H."/>
            <person name="Overmann J."/>
            <person name="Amann R."/>
            <person name="Jetten M.S.M."/>
            <person name="Mascher T."/>
            <person name="Medema M.H."/>
            <person name="Devos D.P."/>
            <person name="Kaster A.-K."/>
            <person name="Ovreas L."/>
            <person name="Rohde M."/>
            <person name="Galperin M.Y."/>
            <person name="Jogler C."/>
        </authorList>
    </citation>
    <scope>NUCLEOTIDE SEQUENCE [LARGE SCALE GENOMIC DNA]</scope>
    <source>
        <strain evidence="1 2">Mal33</strain>
    </source>
</reference>
<keyword evidence="2" id="KW-1185">Reference proteome</keyword>
<sequence length="132" mass="14948">MSQFSDSPLLQKTREFVERVVNKGEFVEVMQDYFDDNEYVQIEGDGRTLNSKQEIIDFEVDALKSVTKYHGGTIGAIGVAQDDGNGNGVTMAEYSFSYDTTDGKTVVLEETQIAKWKNGKMVYNRYYFNPNA</sequence>
<accession>A0A518IPU7</accession>